<name>A0A914EFA4_9BILA</name>
<keyword evidence="1" id="KW-0472">Membrane</keyword>
<protein>
    <submittedName>
        <fullName evidence="3">G-protein coupled receptors family 1 profile domain-containing protein</fullName>
    </submittedName>
</protein>
<evidence type="ECO:0000313" key="2">
    <source>
        <dbReference type="Proteomes" id="UP000887540"/>
    </source>
</evidence>
<organism evidence="2 3">
    <name type="scientific">Acrobeloides nanus</name>
    <dbReference type="NCBI Taxonomy" id="290746"/>
    <lineage>
        <taxon>Eukaryota</taxon>
        <taxon>Metazoa</taxon>
        <taxon>Ecdysozoa</taxon>
        <taxon>Nematoda</taxon>
        <taxon>Chromadorea</taxon>
        <taxon>Rhabditida</taxon>
        <taxon>Tylenchina</taxon>
        <taxon>Cephalobomorpha</taxon>
        <taxon>Cephaloboidea</taxon>
        <taxon>Cephalobidae</taxon>
        <taxon>Acrobeloides</taxon>
    </lineage>
</organism>
<dbReference type="AlphaFoldDB" id="A0A914EFA4"/>
<feature type="transmembrane region" description="Helical" evidence="1">
    <location>
        <begin position="90"/>
        <end position="112"/>
    </location>
</feature>
<reference evidence="3" key="1">
    <citation type="submission" date="2022-11" db="UniProtKB">
        <authorList>
            <consortium name="WormBaseParasite"/>
        </authorList>
    </citation>
    <scope>IDENTIFICATION</scope>
</reference>
<keyword evidence="1" id="KW-0812">Transmembrane</keyword>
<dbReference type="InterPro" id="IPR019422">
    <property type="entry name" value="7TM_GPCR_serpentine_rcpt_Srh"/>
</dbReference>
<sequence length="151" mass="17669">MKSNIWLRLYIFFVLFFIFCELMGIIVFNVMTIKTIHSTVDIVTKKTLQMQIMFYKSALIESIFVICFIFLPFCFAALIIFSIINNMHLGIIFFNLPPLSAPISYILVMVLIKPYRMFFVTICKKIKSGRIKDSSSSEQRVQIIVHRNSVY</sequence>
<dbReference type="Proteomes" id="UP000887540">
    <property type="component" value="Unplaced"/>
</dbReference>
<feature type="transmembrane region" description="Helical" evidence="1">
    <location>
        <begin position="6"/>
        <end position="28"/>
    </location>
</feature>
<proteinExistence type="predicted"/>
<dbReference type="WBParaSite" id="ACRNAN_scaffold7441.g23255.t1">
    <property type="protein sequence ID" value="ACRNAN_scaffold7441.g23255.t1"/>
    <property type="gene ID" value="ACRNAN_scaffold7441.g23255"/>
</dbReference>
<accession>A0A914EFA4</accession>
<feature type="transmembrane region" description="Helical" evidence="1">
    <location>
        <begin position="58"/>
        <end position="84"/>
    </location>
</feature>
<dbReference type="Pfam" id="PF10318">
    <property type="entry name" value="7TM_GPCR_Srh"/>
    <property type="match status" value="1"/>
</dbReference>
<evidence type="ECO:0000256" key="1">
    <source>
        <dbReference type="SAM" id="Phobius"/>
    </source>
</evidence>
<evidence type="ECO:0000313" key="3">
    <source>
        <dbReference type="WBParaSite" id="ACRNAN_scaffold7441.g23255.t1"/>
    </source>
</evidence>
<keyword evidence="1" id="KW-1133">Transmembrane helix</keyword>
<keyword evidence="2" id="KW-1185">Reference proteome</keyword>